<reference evidence="1" key="1">
    <citation type="journal article" date="2023" name="GigaByte">
        <title>Genome assembly of the bearded iris, Iris pallida Lam.</title>
        <authorList>
            <person name="Bruccoleri R.E."/>
            <person name="Oakeley E.J."/>
            <person name="Faust A.M.E."/>
            <person name="Altorfer M."/>
            <person name="Dessus-Babus S."/>
            <person name="Burckhardt D."/>
            <person name="Oertli M."/>
            <person name="Naumann U."/>
            <person name="Petersen F."/>
            <person name="Wong J."/>
        </authorList>
    </citation>
    <scope>NUCLEOTIDE SEQUENCE</scope>
    <source>
        <strain evidence="1">GSM-AAB239-AS_SAM_17_03QT</strain>
    </source>
</reference>
<dbReference type="EMBL" id="JANAVB010021799">
    <property type="protein sequence ID" value="KAJ6824790.1"/>
    <property type="molecule type" value="Genomic_DNA"/>
</dbReference>
<name>A0AAX6G7Y9_IRIPA</name>
<proteinExistence type="predicted"/>
<protein>
    <submittedName>
        <fullName evidence="1">Uncharacterized protein</fullName>
    </submittedName>
</protein>
<dbReference type="AlphaFoldDB" id="A0AAX6G7Y9"/>
<dbReference type="Proteomes" id="UP001140949">
    <property type="component" value="Unassembled WGS sequence"/>
</dbReference>
<reference evidence="1" key="2">
    <citation type="submission" date="2023-04" db="EMBL/GenBank/DDBJ databases">
        <authorList>
            <person name="Bruccoleri R.E."/>
            <person name="Oakeley E.J."/>
            <person name="Faust A.-M."/>
            <person name="Dessus-Babus S."/>
            <person name="Altorfer M."/>
            <person name="Burckhardt D."/>
            <person name="Oertli M."/>
            <person name="Naumann U."/>
            <person name="Petersen F."/>
            <person name="Wong J."/>
        </authorList>
    </citation>
    <scope>NUCLEOTIDE SEQUENCE</scope>
    <source>
        <strain evidence="1">GSM-AAB239-AS_SAM_17_03QT</strain>
        <tissue evidence="1">Leaf</tissue>
    </source>
</reference>
<evidence type="ECO:0000313" key="1">
    <source>
        <dbReference type="EMBL" id="KAJ6824790.1"/>
    </source>
</evidence>
<sequence>MVIQKVVYYCLQQRFIKIVKLINFDNVYLKLSKLLFLTMSLKYCKNDMFNNVFQLL</sequence>
<keyword evidence="2" id="KW-1185">Reference proteome</keyword>
<comment type="caution">
    <text evidence="1">The sequence shown here is derived from an EMBL/GenBank/DDBJ whole genome shotgun (WGS) entry which is preliminary data.</text>
</comment>
<accession>A0AAX6G7Y9</accession>
<evidence type="ECO:0000313" key="2">
    <source>
        <dbReference type="Proteomes" id="UP001140949"/>
    </source>
</evidence>
<organism evidence="1 2">
    <name type="scientific">Iris pallida</name>
    <name type="common">Sweet iris</name>
    <dbReference type="NCBI Taxonomy" id="29817"/>
    <lineage>
        <taxon>Eukaryota</taxon>
        <taxon>Viridiplantae</taxon>
        <taxon>Streptophyta</taxon>
        <taxon>Embryophyta</taxon>
        <taxon>Tracheophyta</taxon>
        <taxon>Spermatophyta</taxon>
        <taxon>Magnoliopsida</taxon>
        <taxon>Liliopsida</taxon>
        <taxon>Asparagales</taxon>
        <taxon>Iridaceae</taxon>
        <taxon>Iridoideae</taxon>
        <taxon>Irideae</taxon>
        <taxon>Iris</taxon>
    </lineage>
</organism>
<gene>
    <name evidence="1" type="ORF">M6B38_380360</name>
</gene>